<dbReference type="AlphaFoldDB" id="A0AAV6NI97"/>
<dbReference type="EMBL" id="JAGKQH010000005">
    <property type="protein sequence ID" value="KAG6598465.1"/>
    <property type="molecule type" value="Genomic_DNA"/>
</dbReference>
<sequence length="95" mass="10756">MRVLNVNKIDIEVRKACSDYDTEKVHSIPYELGCKLMESYNIVDDDPARPGPREEVFSYAQDLVKKKWPSKVEPSPMQVELSAIINRGGMGDKSV</sequence>
<evidence type="ECO:0000313" key="2">
    <source>
        <dbReference type="Proteomes" id="UP000685013"/>
    </source>
</evidence>
<protein>
    <submittedName>
        <fullName evidence="1">Uncharacterized protein</fullName>
    </submittedName>
</protein>
<dbReference type="Proteomes" id="UP000685013">
    <property type="component" value="Chromosome 5"/>
</dbReference>
<comment type="caution">
    <text evidence="1">The sequence shown here is derived from an EMBL/GenBank/DDBJ whole genome shotgun (WGS) entry which is preliminary data.</text>
</comment>
<evidence type="ECO:0000313" key="1">
    <source>
        <dbReference type="EMBL" id="KAG6598465.1"/>
    </source>
</evidence>
<gene>
    <name evidence="1" type="ORF">SDJN03_08243</name>
</gene>
<name>A0AAV6NI97_9ROSI</name>
<organism evidence="1 2">
    <name type="scientific">Cucurbita argyrosperma subsp. sororia</name>
    <dbReference type="NCBI Taxonomy" id="37648"/>
    <lineage>
        <taxon>Eukaryota</taxon>
        <taxon>Viridiplantae</taxon>
        <taxon>Streptophyta</taxon>
        <taxon>Embryophyta</taxon>
        <taxon>Tracheophyta</taxon>
        <taxon>Spermatophyta</taxon>
        <taxon>Magnoliopsida</taxon>
        <taxon>eudicotyledons</taxon>
        <taxon>Gunneridae</taxon>
        <taxon>Pentapetalae</taxon>
        <taxon>rosids</taxon>
        <taxon>fabids</taxon>
        <taxon>Cucurbitales</taxon>
        <taxon>Cucurbitaceae</taxon>
        <taxon>Cucurbiteae</taxon>
        <taxon>Cucurbita</taxon>
    </lineage>
</organism>
<reference evidence="1 2" key="1">
    <citation type="journal article" date="2021" name="Hortic Res">
        <title>The domestication of Cucurbita argyrosperma as revealed by the genome of its wild relative.</title>
        <authorList>
            <person name="Barrera-Redondo J."/>
            <person name="Sanchez-de la Vega G."/>
            <person name="Aguirre-Liguori J.A."/>
            <person name="Castellanos-Morales G."/>
            <person name="Gutierrez-Guerrero Y.T."/>
            <person name="Aguirre-Dugua X."/>
            <person name="Aguirre-Planter E."/>
            <person name="Tenaillon M.I."/>
            <person name="Lira-Saade R."/>
            <person name="Eguiarte L.E."/>
        </authorList>
    </citation>
    <scope>NUCLEOTIDE SEQUENCE [LARGE SCALE GENOMIC DNA]</scope>
    <source>
        <strain evidence="1">JBR-2021</strain>
    </source>
</reference>
<proteinExistence type="predicted"/>
<keyword evidence="2" id="KW-1185">Reference proteome</keyword>
<accession>A0AAV6NI97</accession>
<feature type="non-terminal residue" evidence="1">
    <location>
        <position position="1"/>
    </location>
</feature>